<accession>A0A9Q1CF18</accession>
<keyword evidence="3" id="KW-1185">Reference proteome</keyword>
<dbReference type="AlphaFoldDB" id="A0A9Q1CF18"/>
<reference evidence="2" key="1">
    <citation type="submission" date="2021-10" db="EMBL/GenBank/DDBJ databases">
        <title>Tropical sea cucumber genome reveals ecological adaptation and Cuvierian tubules defense mechanism.</title>
        <authorList>
            <person name="Chen T."/>
        </authorList>
    </citation>
    <scope>NUCLEOTIDE SEQUENCE</scope>
    <source>
        <strain evidence="2">Nanhai2018</strain>
        <tissue evidence="2">Muscle</tissue>
    </source>
</reference>
<feature type="transmembrane region" description="Helical" evidence="1">
    <location>
        <begin position="69"/>
        <end position="86"/>
    </location>
</feature>
<dbReference type="Proteomes" id="UP001152320">
    <property type="component" value="Chromosome 4"/>
</dbReference>
<feature type="transmembrane region" description="Helical" evidence="1">
    <location>
        <begin position="28"/>
        <end position="49"/>
    </location>
</feature>
<proteinExistence type="predicted"/>
<dbReference type="OrthoDB" id="10584427at2759"/>
<keyword evidence="1" id="KW-0472">Membrane</keyword>
<sequence length="166" mass="18462">MGRFLPTIFCSQRFKETSMQQQSRQASFYETIGIFSYEAVALVSTISVGDMVTKITLGIFGERLYFPKMYLVLFHNVIMIIVSCILPVANNYFQIFLLSSIIGLMRPLGNNLPYLMGEELLGSEYVDEAVSITCMACGVGLVLGTFPVGKCQNVVCLKSTIKKKDP</sequence>
<evidence type="ECO:0000256" key="1">
    <source>
        <dbReference type="SAM" id="Phobius"/>
    </source>
</evidence>
<protein>
    <submittedName>
        <fullName evidence="2">Uncharacterized protein</fullName>
    </submittedName>
</protein>
<dbReference type="SUPFAM" id="SSF103473">
    <property type="entry name" value="MFS general substrate transporter"/>
    <property type="match status" value="1"/>
</dbReference>
<name>A0A9Q1CF18_HOLLE</name>
<comment type="caution">
    <text evidence="2">The sequence shown here is derived from an EMBL/GenBank/DDBJ whole genome shotgun (WGS) entry which is preliminary data.</text>
</comment>
<evidence type="ECO:0000313" key="2">
    <source>
        <dbReference type="EMBL" id="KAJ8044238.1"/>
    </source>
</evidence>
<organism evidence="2 3">
    <name type="scientific">Holothuria leucospilota</name>
    <name type="common">Black long sea cucumber</name>
    <name type="synonym">Mertensiothuria leucospilota</name>
    <dbReference type="NCBI Taxonomy" id="206669"/>
    <lineage>
        <taxon>Eukaryota</taxon>
        <taxon>Metazoa</taxon>
        <taxon>Echinodermata</taxon>
        <taxon>Eleutherozoa</taxon>
        <taxon>Echinozoa</taxon>
        <taxon>Holothuroidea</taxon>
        <taxon>Aspidochirotacea</taxon>
        <taxon>Aspidochirotida</taxon>
        <taxon>Holothuriidae</taxon>
        <taxon>Holothuria</taxon>
    </lineage>
</organism>
<keyword evidence="1" id="KW-1133">Transmembrane helix</keyword>
<gene>
    <name evidence="2" type="ORF">HOLleu_11640</name>
</gene>
<evidence type="ECO:0000313" key="3">
    <source>
        <dbReference type="Proteomes" id="UP001152320"/>
    </source>
</evidence>
<dbReference type="EMBL" id="JAIZAY010000004">
    <property type="protein sequence ID" value="KAJ8044238.1"/>
    <property type="molecule type" value="Genomic_DNA"/>
</dbReference>
<keyword evidence="1" id="KW-0812">Transmembrane</keyword>
<dbReference type="InterPro" id="IPR036259">
    <property type="entry name" value="MFS_trans_sf"/>
</dbReference>